<dbReference type="VEuPathDB" id="FungiDB:P170DRAFT_129179"/>
<dbReference type="AlphaFoldDB" id="A0A2I2GKI0"/>
<feature type="transmembrane region" description="Helical" evidence="1">
    <location>
        <begin position="25"/>
        <end position="46"/>
    </location>
</feature>
<dbReference type="GeneID" id="36550094"/>
<protein>
    <submittedName>
        <fullName evidence="2">Uncharacterized protein</fullName>
    </submittedName>
</protein>
<name>A0A2I2GKI0_9EURO</name>
<comment type="caution">
    <text evidence="2">The sequence shown here is derived from an EMBL/GenBank/DDBJ whole genome shotgun (WGS) entry which is preliminary data.</text>
</comment>
<gene>
    <name evidence="2" type="ORF">P170DRAFT_129179</name>
</gene>
<evidence type="ECO:0000256" key="1">
    <source>
        <dbReference type="SAM" id="Phobius"/>
    </source>
</evidence>
<keyword evidence="1" id="KW-0472">Membrane</keyword>
<dbReference type="EMBL" id="MSFO01000002">
    <property type="protein sequence ID" value="PLB53388.1"/>
    <property type="molecule type" value="Genomic_DNA"/>
</dbReference>
<proteinExistence type="predicted"/>
<reference evidence="2 3" key="1">
    <citation type="submission" date="2016-12" db="EMBL/GenBank/DDBJ databases">
        <title>The genomes of Aspergillus section Nigri reveals drivers in fungal speciation.</title>
        <authorList>
            <consortium name="DOE Joint Genome Institute"/>
            <person name="Vesth T.C."/>
            <person name="Nybo J."/>
            <person name="Theobald S."/>
            <person name="Brandl J."/>
            <person name="Frisvad J.C."/>
            <person name="Nielsen K.F."/>
            <person name="Lyhne E.K."/>
            <person name="Kogle M.E."/>
            <person name="Kuo A."/>
            <person name="Riley R."/>
            <person name="Clum A."/>
            <person name="Nolan M."/>
            <person name="Lipzen A."/>
            <person name="Salamov A."/>
            <person name="Henrissat B."/>
            <person name="Wiebenga A."/>
            <person name="De Vries R.P."/>
            <person name="Grigoriev I.V."/>
            <person name="Mortensen U.H."/>
            <person name="Andersen M.R."/>
            <person name="Baker S.E."/>
        </authorList>
    </citation>
    <scope>NUCLEOTIDE SEQUENCE [LARGE SCALE GENOMIC DNA]</scope>
    <source>
        <strain evidence="2 3">IBT 23096</strain>
    </source>
</reference>
<sequence length="130" mass="14570">MTVAPVQDSRKRAVLLMPERRSSPLGLGVTLFSEFFLSLFSILDLLNHSHWLGPWETGTIYLISKLTVFSKFPAWAPGSVIHLPDSSRQSTFPVIYHGGNGPRFDTNLPLLSIWSFLYPLTQVLIVISTI</sequence>
<keyword evidence="1" id="KW-0812">Transmembrane</keyword>
<feature type="transmembrane region" description="Helical" evidence="1">
    <location>
        <begin position="108"/>
        <end position="127"/>
    </location>
</feature>
<dbReference type="Proteomes" id="UP000234275">
    <property type="component" value="Unassembled WGS sequence"/>
</dbReference>
<evidence type="ECO:0000313" key="3">
    <source>
        <dbReference type="Proteomes" id="UP000234275"/>
    </source>
</evidence>
<dbReference type="RefSeq" id="XP_024708690.1">
    <property type="nucleotide sequence ID" value="XM_024842399.1"/>
</dbReference>
<accession>A0A2I2GKI0</accession>
<keyword evidence="3" id="KW-1185">Reference proteome</keyword>
<evidence type="ECO:0000313" key="2">
    <source>
        <dbReference type="EMBL" id="PLB53388.1"/>
    </source>
</evidence>
<keyword evidence="1" id="KW-1133">Transmembrane helix</keyword>
<organism evidence="2 3">
    <name type="scientific">Aspergillus steynii IBT 23096</name>
    <dbReference type="NCBI Taxonomy" id="1392250"/>
    <lineage>
        <taxon>Eukaryota</taxon>
        <taxon>Fungi</taxon>
        <taxon>Dikarya</taxon>
        <taxon>Ascomycota</taxon>
        <taxon>Pezizomycotina</taxon>
        <taxon>Eurotiomycetes</taxon>
        <taxon>Eurotiomycetidae</taxon>
        <taxon>Eurotiales</taxon>
        <taxon>Aspergillaceae</taxon>
        <taxon>Aspergillus</taxon>
        <taxon>Aspergillus subgen. Circumdati</taxon>
    </lineage>
</organism>